<evidence type="ECO:0000313" key="8">
    <source>
        <dbReference type="Proteomes" id="UP001244341"/>
    </source>
</evidence>
<evidence type="ECO:0000256" key="6">
    <source>
        <dbReference type="SAM" id="Phobius"/>
    </source>
</evidence>
<proteinExistence type="predicted"/>
<feature type="compositionally biased region" description="Low complexity" evidence="5">
    <location>
        <begin position="757"/>
        <end position="773"/>
    </location>
</feature>
<feature type="region of interest" description="Disordered" evidence="5">
    <location>
        <begin position="713"/>
        <end position="773"/>
    </location>
</feature>
<evidence type="ECO:0000256" key="1">
    <source>
        <dbReference type="ARBA" id="ARBA00004141"/>
    </source>
</evidence>
<feature type="compositionally biased region" description="Low complexity" evidence="5">
    <location>
        <begin position="165"/>
        <end position="177"/>
    </location>
</feature>
<evidence type="ECO:0008006" key="9">
    <source>
        <dbReference type="Google" id="ProtNLM"/>
    </source>
</evidence>
<dbReference type="PANTHER" id="PTHR43336">
    <property type="entry name" value="OXYGEN SENSOR HISTIDINE KINASE RESPONSE REGULATOR DEVS/DOSS"/>
    <property type="match status" value="1"/>
</dbReference>
<feature type="compositionally biased region" description="Polar residues" evidence="5">
    <location>
        <begin position="795"/>
        <end position="816"/>
    </location>
</feature>
<evidence type="ECO:0000313" key="7">
    <source>
        <dbReference type="EMBL" id="WIA20348.1"/>
    </source>
</evidence>
<name>A0ABY8UI55_TETOB</name>
<evidence type="ECO:0000256" key="5">
    <source>
        <dbReference type="SAM" id="MobiDB-lite"/>
    </source>
</evidence>
<dbReference type="InterPro" id="IPR027359">
    <property type="entry name" value="Volt_channel_dom_sf"/>
</dbReference>
<dbReference type="InterPro" id="IPR001054">
    <property type="entry name" value="A/G_cyclase"/>
</dbReference>
<reference evidence="7 8" key="1">
    <citation type="submission" date="2023-05" db="EMBL/GenBank/DDBJ databases">
        <title>A 100% complete, gapless, phased diploid assembly of the Scenedesmus obliquus UTEX 3031 genome.</title>
        <authorList>
            <person name="Biondi T.C."/>
            <person name="Hanschen E.R."/>
            <person name="Kwon T."/>
            <person name="Eng W."/>
            <person name="Kruse C.P.S."/>
            <person name="Koehler S.I."/>
            <person name="Kunde Y."/>
            <person name="Gleasner C.D."/>
            <person name="You Mak K.T."/>
            <person name="Polle J."/>
            <person name="Hovde B.T."/>
            <person name="Starkenburg S.R."/>
        </authorList>
    </citation>
    <scope>NUCLEOTIDE SEQUENCE [LARGE SCALE GENOMIC DNA]</scope>
    <source>
        <strain evidence="7 8">DOE0152z</strain>
    </source>
</reference>
<feature type="transmembrane region" description="Helical" evidence="6">
    <location>
        <begin position="244"/>
        <end position="266"/>
    </location>
</feature>
<dbReference type="Gene3D" id="3.30.70.1230">
    <property type="entry name" value="Nucleotide cyclase"/>
    <property type="match status" value="1"/>
</dbReference>
<dbReference type="SUPFAM" id="SSF55073">
    <property type="entry name" value="Nucleotide cyclase"/>
    <property type="match status" value="1"/>
</dbReference>
<feature type="compositionally biased region" description="Low complexity" evidence="5">
    <location>
        <begin position="1057"/>
        <end position="1076"/>
    </location>
</feature>
<dbReference type="InterPro" id="IPR029787">
    <property type="entry name" value="Nucleotide_cyclase"/>
</dbReference>
<feature type="region of interest" description="Disordered" evidence="5">
    <location>
        <begin position="1255"/>
        <end position="1282"/>
    </location>
</feature>
<feature type="region of interest" description="Disordered" evidence="5">
    <location>
        <begin position="45"/>
        <end position="121"/>
    </location>
</feature>
<feature type="transmembrane region" description="Helical" evidence="6">
    <location>
        <begin position="286"/>
        <end position="305"/>
    </location>
</feature>
<comment type="subcellular location">
    <subcellularLocation>
        <location evidence="1">Membrane</location>
        <topology evidence="1">Multi-pass membrane protein</topology>
    </subcellularLocation>
</comment>
<feature type="region of interest" description="Disordered" evidence="5">
    <location>
        <begin position="1006"/>
        <end position="1081"/>
    </location>
</feature>
<feature type="compositionally biased region" description="Low complexity" evidence="5">
    <location>
        <begin position="204"/>
        <end position="234"/>
    </location>
</feature>
<keyword evidence="8" id="KW-1185">Reference proteome</keyword>
<accession>A0ABY8UI55</accession>
<feature type="region of interest" description="Disordered" evidence="5">
    <location>
        <begin position="787"/>
        <end position="816"/>
    </location>
</feature>
<sequence>MHFPLFVQLMKRTRPSISALLASAPHGHAKLPPLAAATALTAADAGDGLHGQPEAAVADPRGAPPSLRSSADGSAARVGSALTQGARAPWQETPCSASGAAPGEQRPAASPPPWGPAMPAGQEDHLLLRQPAYVAALPAHPRLSEQARQDEAHDGVPHKAALPPQEQQRQQQQQQQRAGWLDALYLPKLLRRRAPSQEQQQHPASANPADSFDAAAPAAAAGSSSSTNSMGSSSGRWKARRVRLLQALDSPGASWLLMVMTLFVIFQEDVKYAVLPPGADLGLEAVTLALLLLFLVEIGLSCVVRPHFFLSFYFWLDTVAVLSLAFELPALRAVLLLGATQEYVDLAAADSYLMAAGAQALVSSKAGRAAKMVRLFRQLQLIRLFRQLEVRQRLKAALAAAEQALPEQGLAGEAELAAVEARVMAKYQGGQSRVGQRLSDLTMKRVISGVLAMLVVLPALEISSGINGRDTPLALGGLHMLHSTAITAGSASQAFNSSLQAFQASLQYELAGQKTGQLLLLLVANTTYITSDIASQVALNGSSSSSRPQQQLRRYLEMQAVAYSSWVCPLGSQYAGGSGAEPVVLAAGVAPGYAVVGAAAEVAAAAAAAAGGVAGGESSVLRGEGCEVLHSFVLMDIKWALQAQSVYGIARTLFLALLLAAGAMLIHQDTYRLVLQPVQRMVERVREMAEDPLMLAAVRSSPPAAAAAAAHSCSGAAGGGTDSAPCSSNGGSAGPGAAALLSKEQQQQQPGGGEGSGWSSKASPQQSSRPSRMSRIRFWPSAQVHALAGEEGEDSGTTASTNSADGSTNSKASALGQQLQLKQRQSGRVSGAQMLLAGTRRLSVSVAAGVSAAGAVAERLGKQLRARTSAMRALLLRAAGDGEEAGVQGQYETRLLEQSIYKICALLAVGFGDAGAEVIAENIRKEGDLNPIVPGKKMVAVFGFCDIRRFTDTTEVLQEGVMEFVNTIAHLVHGAVAARGGAANKNIGDAFLLVWKLPKGLDERDVSMLSSSGGGQQQRSSGGGSNPGGTTSRLRAATLNWPGLAEQGSDEEDEEQAGAAAAGSPGSSQPSSSSSGGNPGLRRAVMSLKSVRALPGLSAAAKATIINTIADNALASFVVIQVAISVSRLLARYAARPDLNARMPGFAVQMGFGLHVGWAIEGAIGSEYKIDASYLSPNVNLASRLEAATKQYGTPLLLSRDFVDCLSPGVRAKVRQVDCVTVKGSTQPLCLFTYDLDHAAAQAAAAALATAAAGGSSSSSHQERRLTRDSSRGSSAASPGLPPAVRHSLAVLPGAAGAARSSVVVSSASQGWGGGEERPGLDEAELLLAQEYDDDWLANPVLAGSWGLDWAFKEQWDEAMQLYLSGDWPAARRAFEACQAARLNAAGQHIEDGPAAALLGFMAGHGFAAPPGWRGVRELTEK</sequence>
<keyword evidence="3 6" id="KW-1133">Transmembrane helix</keyword>
<feature type="compositionally biased region" description="Low complexity" evidence="5">
    <location>
        <begin position="723"/>
        <end position="749"/>
    </location>
</feature>
<dbReference type="Proteomes" id="UP001244341">
    <property type="component" value="Chromosome 11b"/>
</dbReference>
<feature type="compositionally biased region" description="Basic and acidic residues" evidence="5">
    <location>
        <begin position="1261"/>
        <end position="1271"/>
    </location>
</feature>
<feature type="compositionally biased region" description="Gly residues" evidence="5">
    <location>
        <begin position="1012"/>
        <end position="1027"/>
    </location>
</feature>
<dbReference type="PANTHER" id="PTHR43336:SF3">
    <property type="entry name" value="GUANYLATE CYCLASE DOMAIN-CONTAINING PROTEIN"/>
    <property type="match status" value="1"/>
</dbReference>
<protein>
    <recommendedName>
        <fullName evidence="9">Guanylate cyclase domain-containing protein</fullName>
    </recommendedName>
</protein>
<gene>
    <name evidence="7" type="ORF">OEZ85_006179</name>
</gene>
<evidence type="ECO:0000256" key="2">
    <source>
        <dbReference type="ARBA" id="ARBA00022692"/>
    </source>
</evidence>
<dbReference type="EMBL" id="CP126218">
    <property type="protein sequence ID" value="WIA20348.1"/>
    <property type="molecule type" value="Genomic_DNA"/>
</dbReference>
<feature type="region of interest" description="Disordered" evidence="5">
    <location>
        <begin position="194"/>
        <end position="234"/>
    </location>
</feature>
<dbReference type="CDD" id="cd07302">
    <property type="entry name" value="CHD"/>
    <property type="match status" value="1"/>
</dbReference>
<feature type="compositionally biased region" description="Basic and acidic residues" evidence="5">
    <location>
        <begin position="145"/>
        <end position="157"/>
    </location>
</feature>
<evidence type="ECO:0000256" key="3">
    <source>
        <dbReference type="ARBA" id="ARBA00022989"/>
    </source>
</evidence>
<evidence type="ECO:0000256" key="4">
    <source>
        <dbReference type="ARBA" id="ARBA00023136"/>
    </source>
</evidence>
<keyword evidence="2 6" id="KW-0812">Transmembrane</keyword>
<organism evidence="7 8">
    <name type="scientific">Tetradesmus obliquus</name>
    <name type="common">Green alga</name>
    <name type="synonym">Acutodesmus obliquus</name>
    <dbReference type="NCBI Taxonomy" id="3088"/>
    <lineage>
        <taxon>Eukaryota</taxon>
        <taxon>Viridiplantae</taxon>
        <taxon>Chlorophyta</taxon>
        <taxon>core chlorophytes</taxon>
        <taxon>Chlorophyceae</taxon>
        <taxon>CS clade</taxon>
        <taxon>Sphaeropleales</taxon>
        <taxon>Scenedesmaceae</taxon>
        <taxon>Tetradesmus</taxon>
    </lineage>
</organism>
<dbReference type="Gene3D" id="1.20.120.350">
    <property type="entry name" value="Voltage-gated potassium channels. Chain C"/>
    <property type="match status" value="1"/>
</dbReference>
<feature type="region of interest" description="Disordered" evidence="5">
    <location>
        <begin position="145"/>
        <end position="177"/>
    </location>
</feature>
<feature type="transmembrane region" description="Helical" evidence="6">
    <location>
        <begin position="312"/>
        <end position="331"/>
    </location>
</feature>
<keyword evidence="4 6" id="KW-0472">Membrane</keyword>